<dbReference type="Pfam" id="PF13585">
    <property type="entry name" value="CHU_C"/>
    <property type="match status" value="1"/>
</dbReference>
<organism evidence="1 2">
    <name type="scientific">Gelidibacter sediminis</name>
    <dbReference type="NCBI Taxonomy" id="1608710"/>
    <lineage>
        <taxon>Bacteria</taxon>
        <taxon>Pseudomonadati</taxon>
        <taxon>Bacteroidota</taxon>
        <taxon>Flavobacteriia</taxon>
        <taxon>Flavobacteriales</taxon>
        <taxon>Flavobacteriaceae</taxon>
        <taxon>Gelidibacter</taxon>
    </lineage>
</organism>
<name>A0A4R7PZ57_9FLAO</name>
<dbReference type="OrthoDB" id="678019at2"/>
<keyword evidence="2" id="KW-1185">Reference proteome</keyword>
<reference evidence="1 2" key="1">
    <citation type="submission" date="2019-03" db="EMBL/GenBank/DDBJ databases">
        <title>Genomic Encyclopedia of Archaeal and Bacterial Type Strains, Phase II (KMG-II): from individual species to whole genera.</title>
        <authorList>
            <person name="Goeker M."/>
        </authorList>
    </citation>
    <scope>NUCLEOTIDE SEQUENCE [LARGE SCALE GENOMIC DNA]</scope>
    <source>
        <strain evidence="1 2">DSM 28135</strain>
    </source>
</reference>
<comment type="caution">
    <text evidence="1">The sequence shown here is derived from an EMBL/GenBank/DDBJ whole genome shotgun (WGS) entry which is preliminary data.</text>
</comment>
<proteinExistence type="predicted"/>
<accession>A0A4R7PZ57</accession>
<dbReference type="Proteomes" id="UP000294689">
    <property type="component" value="Unassembled WGS sequence"/>
</dbReference>
<dbReference type="AlphaFoldDB" id="A0A4R7PZ57"/>
<sequence>MRKTTILKALLFLFGTVLFYSGQLHAQIVIGTPNLGFTQACASPSFNSYHVTFVFSPEAGLSSTNQFKIEMSDATGNFANATVVFTSQAGAVTSSPATLQFSIPETSAGQGYRLRIKSTAPVATSSSSVPFPAYYKIQDSPFSINNLVSTGAYCSGGSYLLTIDSESTASNDSPLQYPSLTFKWYKETSPTTSIFVADGPTLNVSQEGTYFARTNYGTCTSNSYSNRVKISEVRSGEANATIVSNLGNPFCKGDGITTLTTISGKSYQWFKDGVAIVDATNQMYQTDSAGTYAVKVDLGDCSASGSIDLEIESFESAINVPESNMMDVGESLIIEATTDANAPNFKWYLDDVLIPAAVGATFEATAFGNYKLIISQSSGCQSSTEHKFSIRETMDPFPEVAKIPNMISPNGDGVNDTWVIPLKYVSGTNTEIIIMTNQGKIVLQTKEYLNNWPENQMPLSSINQVFYYIITTQDQETKKGSITVVK</sequence>
<dbReference type="RefSeq" id="WP_133758337.1">
    <property type="nucleotide sequence ID" value="NZ_SOBW01000008.1"/>
</dbReference>
<protein>
    <submittedName>
        <fullName evidence="1">Protein involved in gliding motility SprC</fullName>
    </submittedName>
</protein>
<evidence type="ECO:0000313" key="1">
    <source>
        <dbReference type="EMBL" id="TDU40315.1"/>
    </source>
</evidence>
<gene>
    <name evidence="1" type="ORF">BXY82_2362</name>
</gene>
<dbReference type="EMBL" id="SOBW01000008">
    <property type="protein sequence ID" value="TDU40315.1"/>
    <property type="molecule type" value="Genomic_DNA"/>
</dbReference>
<evidence type="ECO:0000313" key="2">
    <source>
        <dbReference type="Proteomes" id="UP000294689"/>
    </source>
</evidence>